<evidence type="ECO:0000313" key="2">
    <source>
        <dbReference type="EnsemblMetazoa" id="GBRI009450-PA"/>
    </source>
</evidence>
<protein>
    <submittedName>
        <fullName evidence="2">Uncharacterized protein</fullName>
    </submittedName>
</protein>
<feature type="compositionally biased region" description="Pro residues" evidence="1">
    <location>
        <begin position="8"/>
        <end position="32"/>
    </location>
</feature>
<dbReference type="VEuPathDB" id="VectorBase:GBRI009450"/>
<dbReference type="SUPFAM" id="SSF101447">
    <property type="entry name" value="Formin homology 2 domain (FH2 domain)"/>
    <property type="match status" value="1"/>
</dbReference>
<evidence type="ECO:0000256" key="1">
    <source>
        <dbReference type="SAM" id="MobiDB-lite"/>
    </source>
</evidence>
<reference evidence="3" key="1">
    <citation type="submission" date="2014-03" db="EMBL/GenBank/DDBJ databases">
        <authorList>
            <person name="Aksoy S."/>
            <person name="Warren W."/>
            <person name="Wilson R.K."/>
        </authorList>
    </citation>
    <scope>NUCLEOTIDE SEQUENCE [LARGE SCALE GENOMIC DNA]</scope>
    <source>
        <strain evidence="3">IAEA</strain>
    </source>
</reference>
<feature type="region of interest" description="Disordered" evidence="1">
    <location>
        <begin position="1"/>
        <end position="32"/>
    </location>
</feature>
<name>A0A1A9W7X3_9MUSC</name>
<accession>A0A1A9W7X3</accession>
<reference evidence="2" key="2">
    <citation type="submission" date="2020-05" db="UniProtKB">
        <authorList>
            <consortium name="EnsemblMetazoa"/>
        </authorList>
    </citation>
    <scope>IDENTIFICATION</scope>
    <source>
        <strain evidence="2">IAEA</strain>
    </source>
</reference>
<dbReference type="AlphaFoldDB" id="A0A1A9W7X3"/>
<evidence type="ECO:0000313" key="3">
    <source>
        <dbReference type="Proteomes" id="UP000091820"/>
    </source>
</evidence>
<keyword evidence="3" id="KW-1185">Reference proteome</keyword>
<dbReference type="Proteomes" id="UP000091820">
    <property type="component" value="Unassembled WGS sequence"/>
</dbReference>
<sequence length="205" mass="22746">MILSLLSLPPPPPAPPPPSLPPPPPPPPPPSPSPLALCTDCPLQFRDNFKYLRFALIFSLPFLANIMSSCFGKMLVFERTLDYCFDCDSAGNVLKGNVVDYVKTKKIGMKKKGACVALFVRCSVLVSLGCKSHSSGFEDKVFSCRCGYHRKAIYEKIEQINSSRQIYLSGQINPSGQIKPFPGKISAAFVINFCRYRNKIALWRI</sequence>
<proteinExistence type="predicted"/>
<organism evidence="2 3">
    <name type="scientific">Glossina brevipalpis</name>
    <dbReference type="NCBI Taxonomy" id="37001"/>
    <lineage>
        <taxon>Eukaryota</taxon>
        <taxon>Metazoa</taxon>
        <taxon>Ecdysozoa</taxon>
        <taxon>Arthropoda</taxon>
        <taxon>Hexapoda</taxon>
        <taxon>Insecta</taxon>
        <taxon>Pterygota</taxon>
        <taxon>Neoptera</taxon>
        <taxon>Endopterygota</taxon>
        <taxon>Diptera</taxon>
        <taxon>Brachycera</taxon>
        <taxon>Muscomorpha</taxon>
        <taxon>Hippoboscoidea</taxon>
        <taxon>Glossinidae</taxon>
        <taxon>Glossina</taxon>
    </lineage>
</organism>
<dbReference type="EnsemblMetazoa" id="GBRI009450-RA">
    <property type="protein sequence ID" value="GBRI009450-PA"/>
    <property type="gene ID" value="GBRI009450"/>
</dbReference>